<sequence length="94" mass="11421">MTNKLKWREAFLLRHSLKRKLKEFHRAGYLNVVETEMWDYLIEKKWKSSSDKTITEYKNDIKNIVINDFFDYQQLKAQVKNVDSFDFGDIQDLL</sequence>
<dbReference type="Proteomes" id="UP000287605">
    <property type="component" value="Unassembled WGS sequence"/>
</dbReference>
<gene>
    <name evidence="1" type="ORF">CBF29_03950</name>
</gene>
<name>A0A430B145_9ENTE</name>
<comment type="caution">
    <text evidence="1">The sequence shown here is derived from an EMBL/GenBank/DDBJ whole genome shotgun (WGS) entry which is preliminary data.</text>
</comment>
<accession>A0A430B145</accession>
<dbReference type="OrthoDB" id="1646015at2"/>
<protein>
    <recommendedName>
        <fullName evidence="3">Post-transcriptional regulator</fullName>
    </recommendedName>
</protein>
<reference evidence="1 2" key="1">
    <citation type="submission" date="2017-05" db="EMBL/GenBank/DDBJ databases">
        <title>Vagococcus spp. assemblies.</title>
        <authorList>
            <person name="Gulvik C.A."/>
        </authorList>
    </citation>
    <scope>NUCLEOTIDE SEQUENCE [LARGE SCALE GENOMIC DNA]</scope>
    <source>
        <strain evidence="1 2">CCUG 51432</strain>
    </source>
</reference>
<dbReference type="EMBL" id="NGKA01000004">
    <property type="protein sequence ID" value="RSU14045.1"/>
    <property type="molecule type" value="Genomic_DNA"/>
</dbReference>
<dbReference type="InterPro" id="IPR025716">
    <property type="entry name" value="Post-transcriptional_regulator"/>
</dbReference>
<evidence type="ECO:0000313" key="1">
    <source>
        <dbReference type="EMBL" id="RSU14045.1"/>
    </source>
</evidence>
<evidence type="ECO:0000313" key="2">
    <source>
        <dbReference type="Proteomes" id="UP000287605"/>
    </source>
</evidence>
<dbReference type="RefSeq" id="WP_126807572.1">
    <property type="nucleotide sequence ID" value="NZ_NGKA01000004.1"/>
</dbReference>
<evidence type="ECO:0008006" key="3">
    <source>
        <dbReference type="Google" id="ProtNLM"/>
    </source>
</evidence>
<keyword evidence="2" id="KW-1185">Reference proteome</keyword>
<proteinExistence type="predicted"/>
<organism evidence="1 2">
    <name type="scientific">Vagococcus elongatus</name>
    <dbReference type="NCBI Taxonomy" id="180344"/>
    <lineage>
        <taxon>Bacteria</taxon>
        <taxon>Bacillati</taxon>
        <taxon>Bacillota</taxon>
        <taxon>Bacilli</taxon>
        <taxon>Lactobacillales</taxon>
        <taxon>Enterococcaceae</taxon>
        <taxon>Vagococcus</taxon>
    </lineage>
</organism>
<dbReference type="Pfam" id="PF13797">
    <property type="entry name" value="Post_transc_reg"/>
    <property type="match status" value="1"/>
</dbReference>
<dbReference type="AlphaFoldDB" id="A0A430B145"/>